<dbReference type="EMBL" id="BLPF01000001">
    <property type="protein sequence ID" value="GFJ76627.1"/>
    <property type="molecule type" value="Genomic_DNA"/>
</dbReference>
<dbReference type="CDD" id="cd04301">
    <property type="entry name" value="NAT_SF"/>
    <property type="match status" value="1"/>
</dbReference>
<reference evidence="2 3" key="2">
    <citation type="submission" date="2020-03" db="EMBL/GenBank/DDBJ databases">
        <authorList>
            <person name="Ichikawa N."/>
            <person name="Kimura A."/>
            <person name="Kitahashi Y."/>
            <person name="Uohara A."/>
        </authorList>
    </citation>
    <scope>NUCLEOTIDE SEQUENCE [LARGE SCALE GENOMIC DNA]</scope>
    <source>
        <strain evidence="2 3">NBRC 108639</strain>
    </source>
</reference>
<comment type="caution">
    <text evidence="2">The sequence shown here is derived from an EMBL/GenBank/DDBJ whole genome shotgun (WGS) entry which is preliminary data.</text>
</comment>
<proteinExistence type="predicted"/>
<reference evidence="2 3" key="1">
    <citation type="submission" date="2020-03" db="EMBL/GenBank/DDBJ databases">
        <title>Whole genome shotgun sequence of Phytohabitans houttuyneae NBRC 108639.</title>
        <authorList>
            <person name="Komaki H."/>
            <person name="Tamura T."/>
        </authorList>
    </citation>
    <scope>NUCLEOTIDE SEQUENCE [LARGE SCALE GENOMIC DNA]</scope>
    <source>
        <strain evidence="2 3">NBRC 108639</strain>
    </source>
</reference>
<dbReference type="InterPro" id="IPR000182">
    <property type="entry name" value="GNAT_dom"/>
</dbReference>
<name>A0A6V8K4B8_9ACTN</name>
<sequence length="232" mass="24242">MEVVTGREAVVAAAGDSPYARLNTQGEVTGYLVAGTTAWVDRTPAGPLACAVGEPARAVELLAASGASWLHLPRAVAGEVDHLPVAHRDDWDFLWTASPPPPRPGEEAVTQLTPADEPDIEALLAAAFPETTTRPGDPRVRAWFGIRARGRLVACGADRSRGGVGFLAGLTVHPDQRGRGLGAALTAAVVRRHLTGYGVSSLGVLSSNAPALRLYRAVGFTDSLARTSVRIT</sequence>
<keyword evidence="3" id="KW-1185">Reference proteome</keyword>
<dbReference type="InterPro" id="IPR016181">
    <property type="entry name" value="Acyl_CoA_acyltransferase"/>
</dbReference>
<dbReference type="GO" id="GO:0016747">
    <property type="term" value="F:acyltransferase activity, transferring groups other than amino-acyl groups"/>
    <property type="evidence" value="ECO:0007669"/>
    <property type="project" value="InterPro"/>
</dbReference>
<evidence type="ECO:0000313" key="2">
    <source>
        <dbReference type="EMBL" id="GFJ76627.1"/>
    </source>
</evidence>
<gene>
    <name evidence="2" type="ORF">Phou_008070</name>
</gene>
<organism evidence="2 3">
    <name type="scientific">Phytohabitans houttuyneae</name>
    <dbReference type="NCBI Taxonomy" id="1076126"/>
    <lineage>
        <taxon>Bacteria</taxon>
        <taxon>Bacillati</taxon>
        <taxon>Actinomycetota</taxon>
        <taxon>Actinomycetes</taxon>
        <taxon>Micromonosporales</taxon>
        <taxon>Micromonosporaceae</taxon>
    </lineage>
</organism>
<evidence type="ECO:0000259" key="1">
    <source>
        <dbReference type="PROSITE" id="PS51186"/>
    </source>
</evidence>
<protein>
    <recommendedName>
        <fullName evidence="1">N-acetyltransferase domain-containing protein</fullName>
    </recommendedName>
</protein>
<feature type="domain" description="N-acetyltransferase" evidence="1">
    <location>
        <begin position="107"/>
        <end position="232"/>
    </location>
</feature>
<dbReference type="RefSeq" id="WP_173053603.1">
    <property type="nucleotide sequence ID" value="NZ_BAABGO010000012.1"/>
</dbReference>
<dbReference type="Proteomes" id="UP000482800">
    <property type="component" value="Unassembled WGS sequence"/>
</dbReference>
<accession>A0A6V8K4B8</accession>
<dbReference type="AlphaFoldDB" id="A0A6V8K4B8"/>
<dbReference type="SUPFAM" id="SSF55729">
    <property type="entry name" value="Acyl-CoA N-acyltransferases (Nat)"/>
    <property type="match status" value="1"/>
</dbReference>
<evidence type="ECO:0000313" key="3">
    <source>
        <dbReference type="Proteomes" id="UP000482800"/>
    </source>
</evidence>
<dbReference type="Gene3D" id="3.40.630.30">
    <property type="match status" value="1"/>
</dbReference>
<dbReference type="PROSITE" id="PS51186">
    <property type="entry name" value="GNAT"/>
    <property type="match status" value="1"/>
</dbReference>
<dbReference type="Pfam" id="PF00583">
    <property type="entry name" value="Acetyltransf_1"/>
    <property type="match status" value="1"/>
</dbReference>